<name>A0A367QZT4_NOSPU</name>
<evidence type="ECO:0000313" key="2">
    <source>
        <dbReference type="Proteomes" id="UP000252085"/>
    </source>
</evidence>
<gene>
    <name evidence="1" type="ORF">A6769_36000</name>
</gene>
<dbReference type="EMBL" id="LXQE01000200">
    <property type="protein sequence ID" value="RCJ29201.1"/>
    <property type="molecule type" value="Genomic_DNA"/>
</dbReference>
<organism evidence="1 2">
    <name type="scientific">Nostoc punctiforme NIES-2108</name>
    <dbReference type="NCBI Taxonomy" id="1356359"/>
    <lineage>
        <taxon>Bacteria</taxon>
        <taxon>Bacillati</taxon>
        <taxon>Cyanobacteriota</taxon>
        <taxon>Cyanophyceae</taxon>
        <taxon>Nostocales</taxon>
        <taxon>Nostocaceae</taxon>
        <taxon>Nostoc</taxon>
    </lineage>
</organism>
<evidence type="ECO:0000313" key="1">
    <source>
        <dbReference type="EMBL" id="RCJ29201.1"/>
    </source>
</evidence>
<protein>
    <submittedName>
        <fullName evidence="1">Uncharacterized protein</fullName>
    </submittedName>
</protein>
<dbReference type="Proteomes" id="UP000252085">
    <property type="component" value="Unassembled WGS sequence"/>
</dbReference>
<proteinExistence type="predicted"/>
<accession>A0A367QZT4</accession>
<reference evidence="1 2" key="1">
    <citation type="submission" date="2016-04" db="EMBL/GenBank/DDBJ databases">
        <authorList>
            <person name="Evans L.H."/>
            <person name="Alamgir A."/>
            <person name="Owens N."/>
            <person name="Weber N.D."/>
            <person name="Virtaneva K."/>
            <person name="Barbian K."/>
            <person name="Babar A."/>
            <person name="Rosenke K."/>
        </authorList>
    </citation>
    <scope>NUCLEOTIDE SEQUENCE [LARGE SCALE GENOMIC DNA]</scope>
    <source>
        <strain evidence="1">NIES-2108</strain>
    </source>
</reference>
<dbReference type="AlphaFoldDB" id="A0A367QZT4"/>
<sequence>MTNVKREYPEFEVIYWNENGDPSKKITVRPAPFKSKKGGLSEVIHYQEKLLRDFVEHDGRLAHLLVNKSTWENMVKLAAILPVVGQPEPGFDIEAIANSSDLAQLGRIFFSENIKDNLEREKDANGNLVNDPSLIAKIHDINFSATLFRLVREREDESRKVRMAKLEQTLEQIQAEPVSEVPAISK</sequence>
<comment type="caution">
    <text evidence="1">The sequence shown here is derived from an EMBL/GenBank/DDBJ whole genome shotgun (WGS) entry which is preliminary data.</text>
</comment>